<dbReference type="Proteomes" id="UP000186955">
    <property type="component" value="Unassembled WGS sequence"/>
</dbReference>
<comment type="caution">
    <text evidence="1">The sequence shown here is derived from an EMBL/GenBank/DDBJ whole genome shotgun (WGS) entry which is preliminary data.</text>
</comment>
<dbReference type="STRING" id="1316194.A0A1Q5URN8"/>
<dbReference type="PANTHER" id="PTHR37540">
    <property type="entry name" value="TRANSCRIPTION FACTOR (ACR-2), PUTATIVE-RELATED-RELATED"/>
    <property type="match status" value="1"/>
</dbReference>
<dbReference type="PANTHER" id="PTHR37540:SF5">
    <property type="entry name" value="TRANSCRIPTION FACTOR DOMAIN-CONTAINING PROTEIN"/>
    <property type="match status" value="1"/>
</dbReference>
<accession>A0A1Q5URN8</accession>
<keyword evidence="2" id="KW-1185">Reference proteome</keyword>
<dbReference type="AlphaFoldDB" id="A0A1Q5URN8"/>
<reference evidence="1 2" key="1">
    <citation type="submission" date="2016-10" db="EMBL/GenBank/DDBJ databases">
        <title>Genome sequence of the ascomycete fungus Penicillium subrubescens.</title>
        <authorList>
            <person name="De Vries R.P."/>
            <person name="Peng M."/>
            <person name="Dilokpimol A."/>
            <person name="Hilden K."/>
            <person name="Makela M.R."/>
            <person name="Grigoriev I."/>
            <person name="Riley R."/>
            <person name="Granchi Z."/>
        </authorList>
    </citation>
    <scope>NUCLEOTIDE SEQUENCE [LARGE SCALE GENOMIC DNA]</scope>
    <source>
        <strain evidence="1 2">CBS 132785</strain>
    </source>
</reference>
<evidence type="ECO:0000313" key="2">
    <source>
        <dbReference type="Proteomes" id="UP000186955"/>
    </source>
</evidence>
<dbReference type="EMBL" id="MNBE01000023">
    <property type="protein sequence ID" value="OKP15142.1"/>
    <property type="molecule type" value="Genomic_DNA"/>
</dbReference>
<evidence type="ECO:0008006" key="3">
    <source>
        <dbReference type="Google" id="ProtNLM"/>
    </source>
</evidence>
<organism evidence="1 2">
    <name type="scientific">Penicillium subrubescens</name>
    <dbReference type="NCBI Taxonomy" id="1316194"/>
    <lineage>
        <taxon>Eukaryota</taxon>
        <taxon>Fungi</taxon>
        <taxon>Dikarya</taxon>
        <taxon>Ascomycota</taxon>
        <taxon>Pezizomycotina</taxon>
        <taxon>Eurotiomycetes</taxon>
        <taxon>Eurotiomycetidae</taxon>
        <taxon>Eurotiales</taxon>
        <taxon>Aspergillaceae</taxon>
        <taxon>Penicillium</taxon>
    </lineage>
</organism>
<gene>
    <name evidence="1" type="ORF">PENSUB_2184</name>
</gene>
<sequence>MPDELDTPKDLPSLGIVIFTSCWYTKFDRNMKALFQVMRRLVIYYENAQRNTSSVMPTDNDLFIVAEQQILCVRYTTTDPTDINEPLRLTLLIYLNLRMWRVQYFPFMEHVVENLRQSLDVPYSHLQSETPELLFWILVLASLASQGFKCHGWYLNRLIEMTEQLGLCEWEEARAVLGTFFYTDQASQKMVEKDLWNEVL</sequence>
<name>A0A1Q5URN8_9EURO</name>
<evidence type="ECO:0000313" key="1">
    <source>
        <dbReference type="EMBL" id="OKP15142.1"/>
    </source>
</evidence>
<protein>
    <recommendedName>
        <fullName evidence="3">Transcription factor domain-containing protein</fullName>
    </recommendedName>
</protein>
<proteinExistence type="predicted"/>